<comment type="caution">
    <text evidence="1">The sequence shown here is derived from an EMBL/GenBank/DDBJ whole genome shotgun (WGS) entry which is preliminary data.</text>
</comment>
<evidence type="ECO:0000313" key="1">
    <source>
        <dbReference type="EMBL" id="KAG8580891.1"/>
    </source>
</evidence>
<evidence type="ECO:0000313" key="2">
    <source>
        <dbReference type="Proteomes" id="UP000824782"/>
    </source>
</evidence>
<protein>
    <submittedName>
        <fullName evidence="1">Uncharacterized protein</fullName>
    </submittedName>
</protein>
<accession>A0AAV7C8F7</accession>
<organism evidence="1 2">
    <name type="scientific">Engystomops pustulosus</name>
    <name type="common">Tungara frog</name>
    <name type="synonym">Physalaemus pustulosus</name>
    <dbReference type="NCBI Taxonomy" id="76066"/>
    <lineage>
        <taxon>Eukaryota</taxon>
        <taxon>Metazoa</taxon>
        <taxon>Chordata</taxon>
        <taxon>Craniata</taxon>
        <taxon>Vertebrata</taxon>
        <taxon>Euteleostomi</taxon>
        <taxon>Amphibia</taxon>
        <taxon>Batrachia</taxon>
        <taxon>Anura</taxon>
        <taxon>Neobatrachia</taxon>
        <taxon>Hyloidea</taxon>
        <taxon>Leptodactylidae</taxon>
        <taxon>Leiuperinae</taxon>
        <taxon>Engystomops</taxon>
    </lineage>
</organism>
<gene>
    <name evidence="1" type="ORF">GDO81_007464</name>
</gene>
<dbReference type="Proteomes" id="UP000824782">
    <property type="component" value="Unassembled WGS sequence"/>
</dbReference>
<dbReference type="AlphaFoldDB" id="A0AAV7C8F7"/>
<proteinExistence type="predicted"/>
<name>A0AAV7C8F7_ENGPU</name>
<reference evidence="1" key="1">
    <citation type="thesis" date="2020" institute="ProQuest LLC" country="789 East Eisenhower Parkway, Ann Arbor, MI, USA">
        <title>Comparative Genomics and Chromosome Evolution.</title>
        <authorList>
            <person name="Mudd A.B."/>
        </authorList>
    </citation>
    <scope>NUCLEOTIDE SEQUENCE</scope>
    <source>
        <strain evidence="1">237g6f4</strain>
        <tissue evidence="1">Blood</tissue>
    </source>
</reference>
<keyword evidence="2" id="KW-1185">Reference proteome</keyword>
<sequence length="106" mass="12158">METDAKPLDKQKSPLDLSQFICLVMNRYTCSPISVTQPSAILVSIVKLSINENKTFKIYEECIFSPLSWLFTFLSSVNKFYTYISAQFHISSKTDRSLLMECKGEE</sequence>
<dbReference type="EMBL" id="WNYA01000003">
    <property type="protein sequence ID" value="KAG8580891.1"/>
    <property type="molecule type" value="Genomic_DNA"/>
</dbReference>